<accession>A0ABZ2W5D8</accession>
<reference evidence="1 2" key="1">
    <citation type="submission" date="2022-07" db="EMBL/GenBank/DDBJ databases">
        <title>A copper resistant bacterium isolated from sediment samples of deep sea hydrothermal areas.</title>
        <authorList>
            <person name="Zeng X."/>
        </authorList>
    </citation>
    <scope>NUCLEOTIDE SEQUENCE [LARGE SCALE GENOMIC DNA]</scope>
    <source>
        <strain evidence="2">CuT 6</strain>
    </source>
</reference>
<keyword evidence="2" id="KW-1185">Reference proteome</keyword>
<sequence length="112" mass="12365">MKLANESNILPSDDLSYLERLIDFEGGVDRGPMSGKKYLIYAPGKTGTVSIYTSILKQLSQENDYSDVLNMMLHNHNNASIVSIANGFESIGKAELLKKNSNYSAHFFSKSA</sequence>
<gene>
    <name evidence="1" type="ORF">NLK58_06095</name>
</gene>
<dbReference type="EMBL" id="CP101118">
    <property type="protein sequence ID" value="WZF89765.1"/>
    <property type="molecule type" value="Genomic_DNA"/>
</dbReference>
<organism evidence="1 2">
    <name type="scientific">Marinobacter metalliresistant</name>
    <dbReference type="NCBI Taxonomy" id="2961995"/>
    <lineage>
        <taxon>Bacteria</taxon>
        <taxon>Pseudomonadati</taxon>
        <taxon>Pseudomonadota</taxon>
        <taxon>Gammaproteobacteria</taxon>
        <taxon>Pseudomonadales</taxon>
        <taxon>Marinobacteraceae</taxon>
        <taxon>Marinobacter</taxon>
    </lineage>
</organism>
<dbReference type="Proteomes" id="UP001475781">
    <property type="component" value="Chromosome"/>
</dbReference>
<protein>
    <submittedName>
        <fullName evidence="1">Uncharacterized protein</fullName>
    </submittedName>
</protein>
<dbReference type="RefSeq" id="WP_341582308.1">
    <property type="nucleotide sequence ID" value="NZ_CP101118.1"/>
</dbReference>
<evidence type="ECO:0000313" key="2">
    <source>
        <dbReference type="Proteomes" id="UP001475781"/>
    </source>
</evidence>
<proteinExistence type="predicted"/>
<name>A0ABZ2W5D8_9GAMM</name>
<evidence type="ECO:0000313" key="1">
    <source>
        <dbReference type="EMBL" id="WZF89765.1"/>
    </source>
</evidence>